<proteinExistence type="predicted"/>
<protein>
    <submittedName>
        <fullName evidence="1">Uncharacterized protein</fullName>
    </submittedName>
</protein>
<dbReference type="EMBL" id="CASHSV030000001">
    <property type="protein sequence ID" value="CAJ2630302.1"/>
    <property type="molecule type" value="Genomic_DNA"/>
</dbReference>
<comment type="caution">
    <text evidence="1">The sequence shown here is derived from an EMBL/GenBank/DDBJ whole genome shotgun (WGS) entry which is preliminary data.</text>
</comment>
<evidence type="ECO:0000313" key="2">
    <source>
        <dbReference type="Proteomes" id="UP001177021"/>
    </source>
</evidence>
<dbReference type="Proteomes" id="UP001177021">
    <property type="component" value="Unassembled WGS sequence"/>
</dbReference>
<evidence type="ECO:0000313" key="1">
    <source>
        <dbReference type="EMBL" id="CAJ2630302.1"/>
    </source>
</evidence>
<accession>A0ACB0IGZ9</accession>
<sequence>MAAIVYHPGLQTHLESQLVESRTLRLRLPSPKHSIDLPFKSCFRDSNIIKTHHHEENIHKTETFQTKSNNGGWNFLDALQNTSKKETTPTTTYVHPQQKCSSLILSPKSLELCTENLGNESGTDIVENDMLLSLMGTMEEQKQPCRQVLAATKKVKTHNFPPPLTTIRGSESLRVRPHREDGRLVIEVTKVPPSTSCFQADRSNGRLRLCFLTNETTSFDPEEEQEQEDVDVDDDNDDYIIDENEEPHNEEEFFENKMIGRKIQDFEEETEDKTEEETEKNKTEEKVESVVVAACEEMKGSDVRMGKYERVRRCKENGENENKELLNWGETHCHWMVTTS</sequence>
<reference evidence="1" key="1">
    <citation type="submission" date="2023-10" db="EMBL/GenBank/DDBJ databases">
        <authorList>
            <person name="Rodriguez Cubillos JULIANA M."/>
            <person name="De Vega J."/>
        </authorList>
    </citation>
    <scope>NUCLEOTIDE SEQUENCE</scope>
</reference>
<keyword evidence="2" id="KW-1185">Reference proteome</keyword>
<name>A0ACB0IGZ9_TRIPR</name>
<organism evidence="1 2">
    <name type="scientific">Trifolium pratense</name>
    <name type="common">Red clover</name>
    <dbReference type="NCBI Taxonomy" id="57577"/>
    <lineage>
        <taxon>Eukaryota</taxon>
        <taxon>Viridiplantae</taxon>
        <taxon>Streptophyta</taxon>
        <taxon>Embryophyta</taxon>
        <taxon>Tracheophyta</taxon>
        <taxon>Spermatophyta</taxon>
        <taxon>Magnoliopsida</taxon>
        <taxon>eudicotyledons</taxon>
        <taxon>Gunneridae</taxon>
        <taxon>Pentapetalae</taxon>
        <taxon>rosids</taxon>
        <taxon>fabids</taxon>
        <taxon>Fabales</taxon>
        <taxon>Fabaceae</taxon>
        <taxon>Papilionoideae</taxon>
        <taxon>50 kb inversion clade</taxon>
        <taxon>NPAAA clade</taxon>
        <taxon>Hologalegina</taxon>
        <taxon>IRL clade</taxon>
        <taxon>Trifolieae</taxon>
        <taxon>Trifolium</taxon>
    </lineage>
</organism>
<gene>
    <name evidence="1" type="ORF">MILVUS5_LOCUS2107</name>
</gene>